<feature type="coiled-coil region" evidence="2">
    <location>
        <begin position="269"/>
        <end position="352"/>
    </location>
</feature>
<dbReference type="Pfam" id="PF22486">
    <property type="entry name" value="MATH_2"/>
    <property type="match status" value="1"/>
</dbReference>
<evidence type="ECO:0000259" key="3">
    <source>
        <dbReference type="PROSITE" id="PS50144"/>
    </source>
</evidence>
<dbReference type="SUPFAM" id="SSF49599">
    <property type="entry name" value="TRAF domain-like"/>
    <property type="match status" value="1"/>
</dbReference>
<sequence length="362" mass="41075">MSKFTWRIENFSQLDAKKLYSLTFLVNQNKWRVLLCPKGNNTDHLSLYLDVPDSYSLPADWSVPTKFSISLINQIDCNGTITKETDHTFNSKESDWGFTSFVPLSEFHDKSGGFLVEDICLIEAEVYVSQASSDKDLSASLAINTVDSVYIEAQSFLESLHKAPITGVSNATCEMPMFEGHSTFAKEIFDKLISYRLEDLAEPKHETAMMDSLCKLTNHLHLFSDVQAKQIVNLKATFPQIMQEWRDSVQVKSPGGHPWSTLEKTKSLLQDLVKTEEGIQTKLKDLNNTEKELEAQLEAIKSNSRQLQEEREDVSKQTKIVCSLAKDQASRVQAKEAEIDRANKTLEQRLKSEWAATRHLFA</sequence>
<evidence type="ECO:0000256" key="1">
    <source>
        <dbReference type="ARBA" id="ARBA00023054"/>
    </source>
</evidence>
<evidence type="ECO:0000256" key="2">
    <source>
        <dbReference type="SAM" id="Coils"/>
    </source>
</evidence>
<keyword evidence="5" id="KW-1185">Reference proteome</keyword>
<dbReference type="OrthoDB" id="289038at2759"/>
<dbReference type="CDD" id="cd00121">
    <property type="entry name" value="MATH"/>
    <property type="match status" value="1"/>
</dbReference>
<proteinExistence type="predicted"/>
<protein>
    <recommendedName>
        <fullName evidence="3">MATH domain-containing protein</fullName>
    </recommendedName>
</protein>
<dbReference type="PANTHER" id="PTHR46236:SF35">
    <property type="entry name" value="MATH DOMAIN-CONTAINING PROTEIN"/>
    <property type="match status" value="1"/>
</dbReference>
<dbReference type="SMART" id="SM00061">
    <property type="entry name" value="MATH"/>
    <property type="match status" value="1"/>
</dbReference>
<dbReference type="InterPro" id="IPR008974">
    <property type="entry name" value="TRAF-like"/>
</dbReference>
<evidence type="ECO:0000313" key="4">
    <source>
        <dbReference type="EMBL" id="VFQ95302.1"/>
    </source>
</evidence>
<evidence type="ECO:0000313" key="5">
    <source>
        <dbReference type="Proteomes" id="UP000595140"/>
    </source>
</evidence>
<dbReference type="PROSITE" id="PS50144">
    <property type="entry name" value="MATH"/>
    <property type="match status" value="1"/>
</dbReference>
<dbReference type="InterPro" id="IPR002083">
    <property type="entry name" value="MATH/TRAF_dom"/>
</dbReference>
<dbReference type="AlphaFoldDB" id="A0A484N2I0"/>
<gene>
    <name evidence="4" type="ORF">CCAM_LOCUS37078</name>
</gene>
<dbReference type="Gene3D" id="2.60.210.10">
    <property type="entry name" value="Apoptosis, Tumor Necrosis Factor Receptor Associated Protein 2, Chain A"/>
    <property type="match status" value="1"/>
</dbReference>
<accession>A0A484N2I0</accession>
<feature type="domain" description="MATH" evidence="3">
    <location>
        <begin position="1"/>
        <end position="126"/>
    </location>
</feature>
<reference evidence="4 5" key="1">
    <citation type="submission" date="2018-04" db="EMBL/GenBank/DDBJ databases">
        <authorList>
            <person name="Vogel A."/>
        </authorList>
    </citation>
    <scope>NUCLEOTIDE SEQUENCE [LARGE SCALE GENOMIC DNA]</scope>
</reference>
<organism evidence="4 5">
    <name type="scientific">Cuscuta campestris</name>
    <dbReference type="NCBI Taxonomy" id="132261"/>
    <lineage>
        <taxon>Eukaryota</taxon>
        <taxon>Viridiplantae</taxon>
        <taxon>Streptophyta</taxon>
        <taxon>Embryophyta</taxon>
        <taxon>Tracheophyta</taxon>
        <taxon>Spermatophyta</taxon>
        <taxon>Magnoliopsida</taxon>
        <taxon>eudicotyledons</taxon>
        <taxon>Gunneridae</taxon>
        <taxon>Pentapetalae</taxon>
        <taxon>asterids</taxon>
        <taxon>lamiids</taxon>
        <taxon>Solanales</taxon>
        <taxon>Convolvulaceae</taxon>
        <taxon>Cuscuteae</taxon>
        <taxon>Cuscuta</taxon>
        <taxon>Cuscuta subgen. Grammica</taxon>
        <taxon>Cuscuta sect. Cleistogrammica</taxon>
    </lineage>
</organism>
<dbReference type="EMBL" id="OOIL02005599">
    <property type="protein sequence ID" value="VFQ95302.1"/>
    <property type="molecule type" value="Genomic_DNA"/>
</dbReference>
<dbReference type="PANTHER" id="PTHR46236">
    <property type="entry name" value="TRAF-LIKE SUPERFAMILY PROTEIN"/>
    <property type="match status" value="1"/>
</dbReference>
<name>A0A484N2I0_9ASTE</name>
<keyword evidence="1 2" id="KW-0175">Coiled coil</keyword>
<dbReference type="InterPro" id="IPR050804">
    <property type="entry name" value="MCC"/>
</dbReference>
<dbReference type="Proteomes" id="UP000595140">
    <property type="component" value="Unassembled WGS sequence"/>
</dbReference>